<feature type="transmembrane region" description="Helical" evidence="1">
    <location>
        <begin position="100"/>
        <end position="126"/>
    </location>
</feature>
<feature type="transmembrane region" description="Helical" evidence="1">
    <location>
        <begin position="12"/>
        <end position="29"/>
    </location>
</feature>
<sequence length="136" mass="15775">MNLIKNECKRNRILYGTIIIIVVFLGLMTRRFKSLYLGDILWALMIFFIVGFIFIKIKLKTATLIATSFCFIIEFSQLYHADWIDKIRQTTLGGLILGYVFSWLDLLAYGVGIVVGIVLEILIFRINKDKYGDIRQ</sequence>
<accession>A0A937FFK3</accession>
<dbReference type="RefSeq" id="WP_202766357.1">
    <property type="nucleotide sequence ID" value="NZ_JAESWA010000017.1"/>
</dbReference>
<evidence type="ECO:0000256" key="1">
    <source>
        <dbReference type="SAM" id="Phobius"/>
    </source>
</evidence>
<keyword evidence="1" id="KW-1133">Transmembrane helix</keyword>
<comment type="caution">
    <text evidence="2">The sequence shown here is derived from an EMBL/GenBank/DDBJ whole genome shotgun (WGS) entry which is preliminary data.</text>
</comment>
<dbReference type="InterPro" id="IPR021257">
    <property type="entry name" value="DUF2809"/>
</dbReference>
<keyword evidence="1" id="KW-0472">Membrane</keyword>
<proteinExistence type="predicted"/>
<protein>
    <submittedName>
        <fullName evidence="2">DUF2809 domain-containing protein</fullName>
    </submittedName>
</protein>
<dbReference type="Pfam" id="PF10990">
    <property type="entry name" value="DUF2809"/>
    <property type="match status" value="1"/>
</dbReference>
<organism evidence="2 3">
    <name type="scientific">Clostridium paridis</name>
    <dbReference type="NCBI Taxonomy" id="2803863"/>
    <lineage>
        <taxon>Bacteria</taxon>
        <taxon>Bacillati</taxon>
        <taxon>Bacillota</taxon>
        <taxon>Clostridia</taxon>
        <taxon>Eubacteriales</taxon>
        <taxon>Clostridiaceae</taxon>
        <taxon>Clostridium</taxon>
    </lineage>
</organism>
<feature type="transmembrane region" description="Helical" evidence="1">
    <location>
        <begin position="62"/>
        <end position="80"/>
    </location>
</feature>
<keyword evidence="1" id="KW-0812">Transmembrane</keyword>
<evidence type="ECO:0000313" key="2">
    <source>
        <dbReference type="EMBL" id="MBL4930982.1"/>
    </source>
</evidence>
<name>A0A937FFK3_9CLOT</name>
<gene>
    <name evidence="2" type="ORF">JK634_04130</name>
</gene>
<dbReference type="Proteomes" id="UP000623681">
    <property type="component" value="Unassembled WGS sequence"/>
</dbReference>
<evidence type="ECO:0000313" key="3">
    <source>
        <dbReference type="Proteomes" id="UP000623681"/>
    </source>
</evidence>
<dbReference type="EMBL" id="JAESWA010000017">
    <property type="protein sequence ID" value="MBL4930982.1"/>
    <property type="molecule type" value="Genomic_DNA"/>
</dbReference>
<dbReference type="AlphaFoldDB" id="A0A937FFK3"/>
<keyword evidence="3" id="KW-1185">Reference proteome</keyword>
<feature type="transmembrane region" description="Helical" evidence="1">
    <location>
        <begin position="35"/>
        <end position="55"/>
    </location>
</feature>
<reference evidence="2" key="1">
    <citation type="submission" date="2021-01" db="EMBL/GenBank/DDBJ databases">
        <title>Genome public.</title>
        <authorList>
            <person name="Liu C."/>
            <person name="Sun Q."/>
        </authorList>
    </citation>
    <scope>NUCLEOTIDE SEQUENCE</scope>
    <source>
        <strain evidence="2">YIM B02565</strain>
    </source>
</reference>